<evidence type="ECO:0000313" key="11">
    <source>
        <dbReference type="Proteomes" id="UP000008068"/>
    </source>
</evidence>
<keyword evidence="4" id="KW-0540">Nuclease</keyword>
<dbReference type="EMBL" id="GL380060">
    <property type="protein sequence ID" value="EGT44649.1"/>
    <property type="molecule type" value="Genomic_DNA"/>
</dbReference>
<sequence>MDEVINLLLNLSPEQRNALNIILTKAKEEQNRGATVFTDGSCRNQGKSNAKAGFGVFWGDDHPNNHSGKVDGLQDNNRAELFAACHAIRQALRLGYRKIRILSDSEFVRLVIQKPQDFENKMAYIDYHDLIQSINLMRRSIEVSVEYVKAHSGHYGNVKADGLAKIGVRTVSLEMIARYTKKIRKFAAGREKDSGKLEGKGQKKSESSQPVRAKMPKMVLKEASSKKGSSIPKPVIQRQKKAAPKPKSKNAPQPLKTPSNTPKKSAQLKTPRSSNLASLVRSISKVSLTTTLTATQKRKQRRQRAKVLAQLDGVKDVRGALKMKKGEVKKTTSGKPKAAQNGQNQRKKNEKKTSTK</sequence>
<dbReference type="HOGENOM" id="CLU_778985_0_0_1"/>
<dbReference type="Pfam" id="PF00075">
    <property type="entry name" value="RNase_H"/>
    <property type="match status" value="1"/>
</dbReference>
<evidence type="ECO:0000256" key="3">
    <source>
        <dbReference type="ARBA" id="ARBA00012180"/>
    </source>
</evidence>
<dbReference type="PANTHER" id="PTHR10642:SF26">
    <property type="entry name" value="RIBONUCLEASE H1"/>
    <property type="match status" value="1"/>
</dbReference>
<feature type="compositionally biased region" description="Polar residues" evidence="8">
    <location>
        <begin position="256"/>
        <end position="277"/>
    </location>
</feature>
<dbReference type="GO" id="GO:0003676">
    <property type="term" value="F:nucleic acid binding"/>
    <property type="evidence" value="ECO:0007669"/>
    <property type="project" value="InterPro"/>
</dbReference>
<dbReference type="SUPFAM" id="SSF53098">
    <property type="entry name" value="Ribonuclease H-like"/>
    <property type="match status" value="1"/>
</dbReference>
<comment type="similarity">
    <text evidence="2">Belongs to the RNase H family.</text>
</comment>
<name>G0P494_CAEBE</name>
<feature type="compositionally biased region" description="Basic residues" evidence="8">
    <location>
        <begin position="296"/>
        <end position="305"/>
    </location>
</feature>
<evidence type="ECO:0000256" key="1">
    <source>
        <dbReference type="ARBA" id="ARBA00000077"/>
    </source>
</evidence>
<keyword evidence="11" id="KW-1185">Reference proteome</keyword>
<dbReference type="eggNOG" id="KOG3752">
    <property type="taxonomic scope" value="Eukaryota"/>
</dbReference>
<feature type="compositionally biased region" description="Basic and acidic residues" evidence="8">
    <location>
        <begin position="319"/>
        <end position="330"/>
    </location>
</feature>
<keyword evidence="5" id="KW-0479">Metal-binding</keyword>
<evidence type="ECO:0000256" key="4">
    <source>
        <dbReference type="ARBA" id="ARBA00022722"/>
    </source>
</evidence>
<dbReference type="STRING" id="135651.G0P494"/>
<feature type="compositionally biased region" description="Low complexity" evidence="8">
    <location>
        <begin position="284"/>
        <end position="295"/>
    </location>
</feature>
<evidence type="ECO:0000256" key="7">
    <source>
        <dbReference type="ARBA" id="ARBA00022801"/>
    </source>
</evidence>
<feature type="domain" description="RNase H type-1" evidence="9">
    <location>
        <begin position="30"/>
        <end position="169"/>
    </location>
</feature>
<dbReference type="GO" id="GO:0043137">
    <property type="term" value="P:DNA replication, removal of RNA primer"/>
    <property type="evidence" value="ECO:0007669"/>
    <property type="project" value="TreeGrafter"/>
</dbReference>
<dbReference type="InterPro" id="IPR036397">
    <property type="entry name" value="RNaseH_sf"/>
</dbReference>
<evidence type="ECO:0000256" key="6">
    <source>
        <dbReference type="ARBA" id="ARBA00022759"/>
    </source>
</evidence>
<feature type="region of interest" description="Disordered" evidence="8">
    <location>
        <begin position="188"/>
        <end position="307"/>
    </location>
</feature>
<comment type="catalytic activity">
    <reaction evidence="1">
        <text>Endonucleolytic cleavage to 5'-phosphomonoester.</text>
        <dbReference type="EC" id="3.1.26.4"/>
    </reaction>
</comment>
<dbReference type="OrthoDB" id="90239at2759"/>
<accession>G0P494</accession>
<dbReference type="FunFam" id="3.30.420.10:FF:000140">
    <property type="entry name" value="Protein CBG03114"/>
    <property type="match status" value="1"/>
</dbReference>
<evidence type="ECO:0000313" key="10">
    <source>
        <dbReference type="EMBL" id="EGT44649.1"/>
    </source>
</evidence>
<evidence type="ECO:0000256" key="8">
    <source>
        <dbReference type="SAM" id="MobiDB-lite"/>
    </source>
</evidence>
<dbReference type="InParanoid" id="G0P494"/>
<feature type="region of interest" description="Disordered" evidence="8">
    <location>
        <begin position="319"/>
        <end position="356"/>
    </location>
</feature>
<gene>
    <name evidence="10" type="ORF">CAEBREN_22993</name>
</gene>
<evidence type="ECO:0000256" key="5">
    <source>
        <dbReference type="ARBA" id="ARBA00022723"/>
    </source>
</evidence>
<feature type="compositionally biased region" description="Basic residues" evidence="8">
    <location>
        <begin position="238"/>
        <end position="248"/>
    </location>
</feature>
<dbReference type="InterPro" id="IPR012337">
    <property type="entry name" value="RNaseH-like_sf"/>
</dbReference>
<feature type="compositionally biased region" description="Basic and acidic residues" evidence="8">
    <location>
        <begin position="188"/>
        <end position="206"/>
    </location>
</feature>
<keyword evidence="6" id="KW-0255">Endonuclease</keyword>
<dbReference type="EC" id="3.1.26.4" evidence="3"/>
<reference evidence="11" key="1">
    <citation type="submission" date="2011-07" db="EMBL/GenBank/DDBJ databases">
        <authorList>
            <consortium name="Caenorhabditis brenneri Sequencing and Analysis Consortium"/>
            <person name="Wilson R.K."/>
        </authorList>
    </citation>
    <scope>NUCLEOTIDE SEQUENCE [LARGE SCALE GENOMIC DNA]</scope>
    <source>
        <strain evidence="11">PB2801</strain>
    </source>
</reference>
<keyword evidence="7" id="KW-0378">Hydrolase</keyword>
<evidence type="ECO:0000259" key="9">
    <source>
        <dbReference type="PROSITE" id="PS50879"/>
    </source>
</evidence>
<dbReference type="CDD" id="cd09280">
    <property type="entry name" value="RNase_HI_eukaryote_like"/>
    <property type="match status" value="1"/>
</dbReference>
<dbReference type="InterPro" id="IPR050092">
    <property type="entry name" value="RNase_H"/>
</dbReference>
<proteinExistence type="inferred from homology"/>
<organism evidence="11">
    <name type="scientific">Caenorhabditis brenneri</name>
    <name type="common">Nematode worm</name>
    <dbReference type="NCBI Taxonomy" id="135651"/>
    <lineage>
        <taxon>Eukaryota</taxon>
        <taxon>Metazoa</taxon>
        <taxon>Ecdysozoa</taxon>
        <taxon>Nematoda</taxon>
        <taxon>Chromadorea</taxon>
        <taxon>Rhabditida</taxon>
        <taxon>Rhabditina</taxon>
        <taxon>Rhabditomorpha</taxon>
        <taxon>Rhabditoidea</taxon>
        <taxon>Rhabditidae</taxon>
        <taxon>Peloderinae</taxon>
        <taxon>Caenorhabditis</taxon>
    </lineage>
</organism>
<dbReference type="AlphaFoldDB" id="G0P494"/>
<evidence type="ECO:0000256" key="2">
    <source>
        <dbReference type="ARBA" id="ARBA00005300"/>
    </source>
</evidence>
<dbReference type="PROSITE" id="PS50879">
    <property type="entry name" value="RNASE_H_1"/>
    <property type="match status" value="1"/>
</dbReference>
<dbReference type="PANTHER" id="PTHR10642">
    <property type="entry name" value="RIBONUCLEASE H1"/>
    <property type="match status" value="1"/>
</dbReference>
<protein>
    <recommendedName>
        <fullName evidence="3">ribonuclease H</fullName>
        <ecNumber evidence="3">3.1.26.4</ecNumber>
    </recommendedName>
</protein>
<dbReference type="GO" id="GO:0004523">
    <property type="term" value="F:RNA-DNA hybrid ribonuclease activity"/>
    <property type="evidence" value="ECO:0007669"/>
    <property type="project" value="UniProtKB-EC"/>
</dbReference>
<dbReference type="Gene3D" id="3.30.420.10">
    <property type="entry name" value="Ribonuclease H-like superfamily/Ribonuclease H"/>
    <property type="match status" value="1"/>
</dbReference>
<dbReference type="InterPro" id="IPR002156">
    <property type="entry name" value="RNaseH_domain"/>
</dbReference>
<dbReference type="GO" id="GO:0046872">
    <property type="term" value="F:metal ion binding"/>
    <property type="evidence" value="ECO:0007669"/>
    <property type="project" value="UniProtKB-KW"/>
</dbReference>
<dbReference type="Proteomes" id="UP000008068">
    <property type="component" value="Unassembled WGS sequence"/>
</dbReference>